<comment type="similarity">
    <text evidence="1 3">Belongs to the Cu-Zn superoxide dismutase family.</text>
</comment>
<dbReference type="EC" id="1.15.1.1" evidence="3"/>
<dbReference type="PANTHER" id="PTHR10003">
    <property type="entry name" value="SUPEROXIDE DISMUTASE CU-ZN -RELATED"/>
    <property type="match status" value="1"/>
</dbReference>
<dbReference type="PROSITE" id="PS00332">
    <property type="entry name" value="SOD_CU_ZN_2"/>
    <property type="match status" value="1"/>
</dbReference>
<dbReference type="AlphaFoldDB" id="A0A3D8Q1Q5"/>
<evidence type="ECO:0000313" key="6">
    <source>
        <dbReference type="Proteomes" id="UP000257143"/>
    </source>
</evidence>
<dbReference type="InterPro" id="IPR024134">
    <property type="entry name" value="SOD_Cu/Zn_/chaperone"/>
</dbReference>
<protein>
    <recommendedName>
        <fullName evidence="3">Superoxide dismutase [Cu-Zn]</fullName>
        <ecNumber evidence="3">1.15.1.1</ecNumber>
    </recommendedName>
</protein>
<keyword evidence="3" id="KW-0479">Metal-binding</keyword>
<keyword evidence="6" id="KW-1185">Reference proteome</keyword>
<dbReference type="PRINTS" id="PR00068">
    <property type="entry name" value="CUZNDISMTASE"/>
</dbReference>
<keyword evidence="3" id="KW-0560">Oxidoreductase</keyword>
<feature type="domain" description="Superoxide dismutase copper/zinc binding" evidence="4">
    <location>
        <begin position="69"/>
        <end position="200"/>
    </location>
</feature>
<sequence>MNRWLIVFVMLITVIVLNVFNSNQDREQDNGHGVSNRNAFENKDEAINTNAMTEKVPVSLKNADGQIVATATLKESKDGIKIALEGKNLPPGVHGFHIHEVGLCEAPDFKSAGAHYNPTGAHHGFKDPLGPHVGDLKNIEVNEDGTVKVEVLADRLTLNPEGENTLFTDQGTALMIHEKEDDYISQPGGDAGDRIACGVIGEQL</sequence>
<comment type="function">
    <text evidence="2">Destroys radicals which are normally produced within the cells and which are toxic to biological systems. May play a role in favoring mycobacterial survival in phagocytes.</text>
</comment>
<dbReference type="OrthoDB" id="9792957at2"/>
<dbReference type="GO" id="GO:0004784">
    <property type="term" value="F:superoxide dismutase activity"/>
    <property type="evidence" value="ECO:0007669"/>
    <property type="project" value="UniProtKB-EC"/>
</dbReference>
<evidence type="ECO:0000256" key="2">
    <source>
        <dbReference type="ARBA" id="ARBA00024900"/>
    </source>
</evidence>
<name>A0A3D8Q1Q5_9BACI</name>
<comment type="cofactor">
    <cofactor evidence="3">
        <name>Zn(2+)</name>
        <dbReference type="ChEBI" id="CHEBI:29105"/>
    </cofactor>
    <text evidence="3">Binds 1 zinc ion per subunit.</text>
</comment>
<dbReference type="RefSeq" id="WP_115771224.1">
    <property type="nucleotide sequence ID" value="NZ_PIOC01000001.1"/>
</dbReference>
<dbReference type="Pfam" id="PF00080">
    <property type="entry name" value="Sod_Cu"/>
    <property type="match status" value="1"/>
</dbReference>
<keyword evidence="3" id="KW-0186">Copper</keyword>
<keyword evidence="3" id="KW-0862">Zinc</keyword>
<dbReference type="CDD" id="cd00305">
    <property type="entry name" value="Cu-Zn_Superoxide_Dismutase"/>
    <property type="match status" value="1"/>
</dbReference>
<evidence type="ECO:0000313" key="5">
    <source>
        <dbReference type="EMBL" id="RDW22366.1"/>
    </source>
</evidence>
<dbReference type="SUPFAM" id="SSF49329">
    <property type="entry name" value="Cu,Zn superoxide dismutase-like"/>
    <property type="match status" value="1"/>
</dbReference>
<gene>
    <name evidence="5" type="ORF">CWR48_01275</name>
</gene>
<dbReference type="InterPro" id="IPR001424">
    <property type="entry name" value="SOD_Cu_Zn_dom"/>
</dbReference>
<comment type="caution">
    <text evidence="5">The sequence shown here is derived from an EMBL/GenBank/DDBJ whole genome shotgun (WGS) entry which is preliminary data.</text>
</comment>
<dbReference type="InterPro" id="IPR018152">
    <property type="entry name" value="SOD_Cu/Zn_BS"/>
</dbReference>
<dbReference type="Gene3D" id="2.60.40.200">
    <property type="entry name" value="Superoxide dismutase, copper/zinc binding domain"/>
    <property type="match status" value="1"/>
</dbReference>
<comment type="catalytic activity">
    <reaction evidence="3">
        <text>2 superoxide + 2 H(+) = H2O2 + O2</text>
        <dbReference type="Rhea" id="RHEA:20696"/>
        <dbReference type="ChEBI" id="CHEBI:15378"/>
        <dbReference type="ChEBI" id="CHEBI:15379"/>
        <dbReference type="ChEBI" id="CHEBI:16240"/>
        <dbReference type="ChEBI" id="CHEBI:18421"/>
        <dbReference type="EC" id="1.15.1.1"/>
    </reaction>
</comment>
<organism evidence="5 6">
    <name type="scientific">Oceanobacillus arenosus</name>
    <dbReference type="NCBI Taxonomy" id="1229153"/>
    <lineage>
        <taxon>Bacteria</taxon>
        <taxon>Bacillati</taxon>
        <taxon>Bacillota</taxon>
        <taxon>Bacilli</taxon>
        <taxon>Bacillales</taxon>
        <taxon>Bacillaceae</taxon>
        <taxon>Oceanobacillus</taxon>
    </lineage>
</organism>
<comment type="cofactor">
    <cofactor evidence="3">
        <name>Cu cation</name>
        <dbReference type="ChEBI" id="CHEBI:23378"/>
    </cofactor>
    <text evidence="3">Binds 1 copper ion per subunit.</text>
</comment>
<accession>A0A3D8Q1Q5</accession>
<dbReference type="GO" id="GO:0005507">
    <property type="term" value="F:copper ion binding"/>
    <property type="evidence" value="ECO:0007669"/>
    <property type="project" value="InterPro"/>
</dbReference>
<proteinExistence type="inferred from homology"/>
<dbReference type="EMBL" id="PIOC01000001">
    <property type="protein sequence ID" value="RDW22366.1"/>
    <property type="molecule type" value="Genomic_DNA"/>
</dbReference>
<dbReference type="Proteomes" id="UP000257143">
    <property type="component" value="Unassembled WGS sequence"/>
</dbReference>
<reference evidence="6" key="1">
    <citation type="submission" date="2017-11" db="EMBL/GenBank/DDBJ databases">
        <authorList>
            <person name="Zhu W."/>
        </authorList>
    </citation>
    <scope>NUCLEOTIDE SEQUENCE [LARGE SCALE GENOMIC DNA]</scope>
    <source>
        <strain evidence="6">CAU 1183</strain>
    </source>
</reference>
<dbReference type="InterPro" id="IPR036423">
    <property type="entry name" value="SOD-like_Cu/Zn_dom_sf"/>
</dbReference>
<evidence type="ECO:0000256" key="3">
    <source>
        <dbReference type="RuleBase" id="RU000393"/>
    </source>
</evidence>
<evidence type="ECO:0000256" key="1">
    <source>
        <dbReference type="ARBA" id="ARBA00010457"/>
    </source>
</evidence>
<evidence type="ECO:0000259" key="4">
    <source>
        <dbReference type="Pfam" id="PF00080"/>
    </source>
</evidence>